<dbReference type="GeneID" id="41901646"/>
<comment type="similarity">
    <text evidence="1">Belongs to the archaeal RpoH/eukaryotic RPB5 RNA polymerase subunit family.</text>
</comment>
<dbReference type="GO" id="GO:0003899">
    <property type="term" value="F:DNA-directed RNA polymerase activity"/>
    <property type="evidence" value="ECO:0007669"/>
    <property type="project" value="InterPro"/>
</dbReference>
<accession>A0A0C5B289</accession>
<keyword evidence="2" id="KW-0804">Transcription</keyword>
<dbReference type="InterPro" id="IPR035913">
    <property type="entry name" value="RPB5-like_sf"/>
</dbReference>
<proteinExistence type="inferred from homology"/>
<evidence type="ECO:0000259" key="6">
    <source>
        <dbReference type="Pfam" id="PF01191"/>
    </source>
</evidence>
<evidence type="ECO:0000256" key="5">
    <source>
        <dbReference type="ARBA" id="ARBA00029519"/>
    </source>
</evidence>
<reference evidence="7 8" key="1">
    <citation type="journal article" date="2015" name="Virus Genes">
        <title>Comparative analysis of the complete genome sequences of Kenyan African swine fever virus isolates within p72 genotypes IX and X.</title>
        <authorList>
            <person name="Bishop R.P."/>
            <person name="Fleischauer C."/>
            <person name="de Villiers E.P."/>
            <person name="Okoth E.A."/>
            <person name="Arias M."/>
            <person name="Gallardo C."/>
            <person name="Upton C."/>
        </authorList>
    </citation>
    <scope>NUCLEOTIDE SEQUENCE [LARGE SCALE GENOMIC DNA]</scope>
    <source>
        <strain evidence="7">Ken05/Tk1</strain>
    </source>
</reference>
<organismHost>
    <name type="scientific">Sus scrofa</name>
    <name type="common">Pig</name>
    <dbReference type="NCBI Taxonomy" id="9823"/>
</organismHost>
<organismHost>
    <name type="scientific">Ornithodoros moubata</name>
    <name type="common">Soft tick</name>
    <name type="synonym">Argasid tick</name>
    <dbReference type="NCBI Taxonomy" id="6938"/>
</organismHost>
<dbReference type="InterPro" id="IPR014381">
    <property type="entry name" value="Arch_Rpo5/euc_Rpb5"/>
</dbReference>
<comment type="function">
    <text evidence="3">Component of the DNA-directed RNA polymerase (RNAP) that catalyzes the transcription in the cytoplasm of viral DNA into RNA using the four ribonucleoside triphosphates as substrates.</text>
</comment>
<feature type="domain" description="RNA polymerase subunit H/Rpb5 C-terminal" evidence="6">
    <location>
        <begin position="128"/>
        <end position="200"/>
    </location>
</feature>
<dbReference type="InterPro" id="IPR000783">
    <property type="entry name" value="RNA_pol_subH/Rpb5_C"/>
</dbReference>
<evidence type="ECO:0000313" key="8">
    <source>
        <dbReference type="Proteomes" id="UP000105860"/>
    </source>
</evidence>
<organismHost>
    <name type="scientific">Phacochoerus africanus</name>
    <name type="common">Warthog</name>
    <dbReference type="NCBI Taxonomy" id="41426"/>
</organismHost>
<evidence type="ECO:0000256" key="2">
    <source>
        <dbReference type="ARBA" id="ARBA00023163"/>
    </source>
</evidence>
<dbReference type="SUPFAM" id="SSF55287">
    <property type="entry name" value="RPB5-like RNA polymerase subunit"/>
    <property type="match status" value="1"/>
</dbReference>
<dbReference type="GO" id="GO:0042797">
    <property type="term" value="P:tRNA transcription by RNA polymerase III"/>
    <property type="evidence" value="ECO:0007669"/>
    <property type="project" value="TreeGrafter"/>
</dbReference>
<dbReference type="GO" id="GO:0006366">
    <property type="term" value="P:transcription by RNA polymerase II"/>
    <property type="evidence" value="ECO:0007669"/>
    <property type="project" value="TreeGrafter"/>
</dbReference>
<organismHost>
    <name type="scientific">Potamochoerus larvatus</name>
    <name type="common">Bushpig</name>
    <dbReference type="NCBI Taxonomy" id="273792"/>
</organismHost>
<dbReference type="RefSeq" id="YP_009702841.1">
    <property type="nucleotide sequence ID" value="NC_044945.1"/>
</dbReference>
<evidence type="ECO:0000313" key="7">
    <source>
        <dbReference type="EMBL" id="AJL34121.1"/>
    </source>
</evidence>
<dbReference type="GO" id="GO:0003677">
    <property type="term" value="F:DNA binding"/>
    <property type="evidence" value="ECO:0007669"/>
    <property type="project" value="InterPro"/>
</dbReference>
<dbReference type="KEGG" id="vg:41901646"/>
<evidence type="ECO:0000256" key="3">
    <source>
        <dbReference type="ARBA" id="ARBA00029376"/>
    </source>
</evidence>
<dbReference type="PANTHER" id="PTHR10535">
    <property type="entry name" value="DNA-DIRECTED RNA POLYMERASES I, II, AND III SUBUNIT RPABC1"/>
    <property type="match status" value="1"/>
</dbReference>
<dbReference type="Pfam" id="PF01191">
    <property type="entry name" value="RNA_pol_Rpb5_C"/>
    <property type="match status" value="1"/>
</dbReference>
<name>A0A0C5B289_ASF</name>
<dbReference type="Gene3D" id="3.90.940.20">
    <property type="entry name" value="RPB5-like RNA polymerase subunit"/>
    <property type="match status" value="1"/>
</dbReference>
<gene>
    <name evidence="7" type="primary">BA71V-D205R (i2R)</name>
</gene>
<protein>
    <recommendedName>
        <fullName evidence="5">DNA-directed RNA polymerase RPB5 homolog</fullName>
    </recommendedName>
</protein>
<dbReference type="EMBL" id="KM111294">
    <property type="protein sequence ID" value="AJL34121.1"/>
    <property type="molecule type" value="Genomic_DNA"/>
</dbReference>
<comment type="subunit">
    <text evidence="4">Part of the viral DNA-directed RNA polymerase that consists of 8 polII-like subunits (RPB1, RPB2, RPB3, RPB5, RPB6, RPB7, RPB9, RPB10), a capping enzyme and a termination factor.</text>
</comment>
<dbReference type="Proteomes" id="UP000105860">
    <property type="component" value="Segment"/>
</dbReference>
<organismHost>
    <name type="scientific">Ornithodoros</name>
    <name type="common">relapsing fever ticks</name>
    <dbReference type="NCBI Taxonomy" id="6937"/>
</organismHost>
<dbReference type="PANTHER" id="PTHR10535:SF0">
    <property type="entry name" value="DNA-DIRECTED RNA POLYMERASES I, II, AND III SUBUNIT RPABC1"/>
    <property type="match status" value="1"/>
</dbReference>
<evidence type="ECO:0000256" key="1">
    <source>
        <dbReference type="ARBA" id="ARBA00010816"/>
    </source>
</evidence>
<dbReference type="GO" id="GO:0006362">
    <property type="term" value="P:transcription elongation by RNA polymerase I"/>
    <property type="evidence" value="ECO:0007669"/>
    <property type="project" value="TreeGrafter"/>
</dbReference>
<sequence length="205" mass="23643">MAMQKLFTYIYEFIEYRKMVLLEEKVPYDKFVQMIFNTGFFRINAETLNHGIVSVFIFGANGKYVHHGGDMRTLLTNALNEKKQYEELILIVDKPILGKKNILDIIVEQRAANPTVVINIYPYHLFCINIPKVSAIPRHKLITQEEAQAFLGREYLQPQDLMQISASDPPVVWLGGRPGDFVQIERPSETAMHAVIIRYITKSKI</sequence>
<organism evidence="7 8">
    <name type="scientific">African swine fever virus</name>
    <name type="common">ASFV</name>
    <dbReference type="NCBI Taxonomy" id="10497"/>
    <lineage>
        <taxon>Viruses</taxon>
        <taxon>Varidnaviria</taxon>
        <taxon>Bamfordvirae</taxon>
        <taxon>Nucleocytoviricota</taxon>
        <taxon>Pokkesviricetes</taxon>
        <taxon>Asfuvirales</taxon>
        <taxon>Asfarviridae</taxon>
        <taxon>Asfivirus</taxon>
        <taxon>Asfivirus haemorrhagiae</taxon>
    </lineage>
</organism>
<evidence type="ECO:0000256" key="4">
    <source>
        <dbReference type="ARBA" id="ARBA00029482"/>
    </source>
</evidence>
<organismHost>
    <name type="scientific">Phacochoerus aethiopicus</name>
    <name type="common">Warthog</name>
    <dbReference type="NCBI Taxonomy" id="85517"/>
</organismHost>